<gene>
    <name evidence="1" type="ORF">LCGC14_0561540</name>
</gene>
<evidence type="ECO:0000313" key="1">
    <source>
        <dbReference type="EMBL" id="KKN57492.1"/>
    </source>
</evidence>
<proteinExistence type="predicted"/>
<sequence length="162" mass="20237">MFFKKINNAALWKKIQKLRELIKLEKYFKKRACWNCKKDLNIYDFISDNINFTPEYVLKLWQTQILQFHCCECFKYLKIHELKKIEQELNTRECLFCKTPIDLYKFTKINDYLKIHEIRLLWLNINFKIFCDNLCERKYYKTYYEFLSKKKLKKQSKLRRVL</sequence>
<reference evidence="1" key="1">
    <citation type="journal article" date="2015" name="Nature">
        <title>Complex archaea that bridge the gap between prokaryotes and eukaryotes.</title>
        <authorList>
            <person name="Spang A."/>
            <person name="Saw J.H."/>
            <person name="Jorgensen S.L."/>
            <person name="Zaremba-Niedzwiedzka K."/>
            <person name="Martijn J."/>
            <person name="Lind A.E."/>
            <person name="van Eijk R."/>
            <person name="Schleper C."/>
            <person name="Guy L."/>
            <person name="Ettema T.J."/>
        </authorList>
    </citation>
    <scope>NUCLEOTIDE SEQUENCE</scope>
</reference>
<accession>A0A0F9S5H4</accession>
<name>A0A0F9S5H4_9ZZZZ</name>
<comment type="caution">
    <text evidence="1">The sequence shown here is derived from an EMBL/GenBank/DDBJ whole genome shotgun (WGS) entry which is preliminary data.</text>
</comment>
<organism evidence="1">
    <name type="scientific">marine sediment metagenome</name>
    <dbReference type="NCBI Taxonomy" id="412755"/>
    <lineage>
        <taxon>unclassified sequences</taxon>
        <taxon>metagenomes</taxon>
        <taxon>ecological metagenomes</taxon>
    </lineage>
</organism>
<protein>
    <submittedName>
        <fullName evidence="1">Uncharacterized protein</fullName>
    </submittedName>
</protein>
<dbReference type="EMBL" id="LAZR01000800">
    <property type="protein sequence ID" value="KKN57492.1"/>
    <property type="molecule type" value="Genomic_DNA"/>
</dbReference>
<dbReference type="AlphaFoldDB" id="A0A0F9S5H4"/>